<feature type="compositionally biased region" description="Low complexity" evidence="3">
    <location>
        <begin position="125"/>
        <end position="153"/>
    </location>
</feature>
<keyword evidence="5" id="KW-0560">Oxidoreductase</keyword>
<dbReference type="Gene3D" id="2.30.29.30">
    <property type="entry name" value="Pleckstrin-homology domain (PH domain)/Phosphotyrosine-binding domain (PTB)"/>
    <property type="match status" value="1"/>
</dbReference>
<evidence type="ECO:0000313" key="5">
    <source>
        <dbReference type="EMBL" id="KAK7253924.1"/>
    </source>
</evidence>
<reference evidence="5 6" key="1">
    <citation type="submission" date="2024-03" db="EMBL/GenBank/DDBJ databases">
        <title>Aureococcus anophagefferens CCMP1851 and Kratosvirus quantuckense: Draft genome of a second virus-susceptible host strain in the model system.</title>
        <authorList>
            <person name="Chase E."/>
            <person name="Truchon A.R."/>
            <person name="Schepens W."/>
            <person name="Wilhelm S.W."/>
        </authorList>
    </citation>
    <scope>NUCLEOTIDE SEQUENCE [LARGE SCALE GENOMIC DNA]</scope>
    <source>
        <strain evidence="5 6">CCMP1851</strain>
    </source>
</reference>
<evidence type="ECO:0000256" key="2">
    <source>
        <dbReference type="ARBA" id="ARBA00023242"/>
    </source>
</evidence>
<feature type="compositionally biased region" description="Basic and acidic residues" evidence="3">
    <location>
        <begin position="178"/>
        <end position="195"/>
    </location>
</feature>
<feature type="region of interest" description="Disordered" evidence="3">
    <location>
        <begin position="249"/>
        <end position="289"/>
    </location>
</feature>
<evidence type="ECO:0000256" key="3">
    <source>
        <dbReference type="SAM" id="MobiDB-lite"/>
    </source>
</evidence>
<dbReference type="PANTHER" id="PTHR23138:SF142">
    <property type="entry name" value="RAN-BINDING PROTEIN 3B-RELATED"/>
    <property type="match status" value="1"/>
</dbReference>
<accession>A0ABR1GD54</accession>
<evidence type="ECO:0000313" key="6">
    <source>
        <dbReference type="Proteomes" id="UP001363151"/>
    </source>
</evidence>
<keyword evidence="5" id="KW-0223">Dioxygenase</keyword>
<dbReference type="GO" id="GO:0051213">
    <property type="term" value="F:dioxygenase activity"/>
    <property type="evidence" value="ECO:0007669"/>
    <property type="project" value="UniProtKB-KW"/>
</dbReference>
<keyword evidence="6" id="KW-1185">Reference proteome</keyword>
<proteinExistence type="predicted"/>
<comment type="subcellular location">
    <subcellularLocation>
        <location evidence="1">Nucleus</location>
    </subcellularLocation>
</comment>
<dbReference type="PANTHER" id="PTHR23138">
    <property type="entry name" value="RAN BINDING PROTEIN"/>
    <property type="match status" value="1"/>
</dbReference>
<dbReference type="EMBL" id="JBBJCI010000033">
    <property type="protein sequence ID" value="KAK7253924.1"/>
    <property type="molecule type" value="Genomic_DNA"/>
</dbReference>
<keyword evidence="2" id="KW-0539">Nucleus</keyword>
<comment type="caution">
    <text evidence="5">The sequence shown here is derived from an EMBL/GenBank/DDBJ whole genome shotgun (WGS) entry which is preliminary data.</text>
</comment>
<gene>
    <name evidence="5" type="ORF">SO694_00003454</name>
</gene>
<dbReference type="PROSITE" id="PS50196">
    <property type="entry name" value="RANBD1"/>
    <property type="match status" value="1"/>
</dbReference>
<name>A0ABR1GD54_AURAN</name>
<dbReference type="InterPro" id="IPR011993">
    <property type="entry name" value="PH-like_dom_sf"/>
</dbReference>
<feature type="region of interest" description="Disordered" evidence="3">
    <location>
        <begin position="77"/>
        <end position="102"/>
    </location>
</feature>
<evidence type="ECO:0000256" key="1">
    <source>
        <dbReference type="ARBA" id="ARBA00004123"/>
    </source>
</evidence>
<dbReference type="SUPFAM" id="SSF50729">
    <property type="entry name" value="PH domain-like"/>
    <property type="match status" value="1"/>
</dbReference>
<dbReference type="Pfam" id="PF00638">
    <property type="entry name" value="Ran_BP1"/>
    <property type="match status" value="1"/>
</dbReference>
<feature type="domain" description="RanBD1" evidence="4">
    <location>
        <begin position="372"/>
        <end position="454"/>
    </location>
</feature>
<feature type="region of interest" description="Disordered" evidence="3">
    <location>
        <begin position="353"/>
        <end position="382"/>
    </location>
</feature>
<sequence length="509" mass="52724">MEMAQLPGRWDGHRAYVSRVLCGQDCGEAARRGGLLGARAELAAACLPYLDRVHVDFCLSEKGTAAFVAHTVPEPGAVGDDAEEVPPPGRSAARRGGGAAAVAEEPEFDLDDVIDAAVLAAPGASAPGAAVGAPDWASQRGRSRGSAGVGRAAGPRRGRAGLAEKPDRAEAEPAWPEKPNRAEAEPAWRRSEPRAARALATRGVRVQGRGAVDARRRAAAPRAVAAAGARRRARGPAYPIVVLPPIQRKGARHPKTMAEVDDKEEEPRAKRARVEKDDEASADAPAAAAKDDGLAVKAFSGGFGAAAAGDDGLAVKAFSGGFGGTFSGGVGFGGVAGGDKDRTRARRRLLGPAARRGRRARAAAGGGDAGDDPANVSNGEESERCVAKHRAKLFVLEKGDDRPAWKDRGVGALKVLEAAPPADEAVAKKRGLDGSVRVVMRREQIHSLMLNVKVGKPPHATVAKHGETALRVAAMTSATETATYLIRVKTAEERDGLFDALGGEAAPDE</sequence>
<dbReference type="InterPro" id="IPR045255">
    <property type="entry name" value="RanBP1-like"/>
</dbReference>
<dbReference type="SMART" id="SM00160">
    <property type="entry name" value="RanBD"/>
    <property type="match status" value="1"/>
</dbReference>
<feature type="region of interest" description="Disordered" evidence="3">
    <location>
        <begin position="125"/>
        <end position="195"/>
    </location>
</feature>
<organism evidence="5 6">
    <name type="scientific">Aureococcus anophagefferens</name>
    <name type="common">Harmful bloom alga</name>
    <dbReference type="NCBI Taxonomy" id="44056"/>
    <lineage>
        <taxon>Eukaryota</taxon>
        <taxon>Sar</taxon>
        <taxon>Stramenopiles</taxon>
        <taxon>Ochrophyta</taxon>
        <taxon>Pelagophyceae</taxon>
        <taxon>Pelagomonadales</taxon>
        <taxon>Pelagomonadaceae</taxon>
        <taxon>Aureococcus</taxon>
    </lineage>
</organism>
<dbReference type="InterPro" id="IPR000156">
    <property type="entry name" value="Ran_bind_dom"/>
</dbReference>
<evidence type="ECO:0000259" key="4">
    <source>
        <dbReference type="PROSITE" id="PS50196"/>
    </source>
</evidence>
<feature type="compositionally biased region" description="Basic and acidic residues" evidence="3">
    <location>
        <begin position="256"/>
        <end position="276"/>
    </location>
</feature>
<protein>
    <submittedName>
        <fullName evidence="5">Phytanoyl-CoA dioxygenase</fullName>
    </submittedName>
</protein>
<dbReference type="Proteomes" id="UP001363151">
    <property type="component" value="Unassembled WGS sequence"/>
</dbReference>
<feature type="compositionally biased region" description="Basic and acidic residues" evidence="3">
    <location>
        <begin position="162"/>
        <end position="171"/>
    </location>
</feature>